<proteinExistence type="inferred from homology"/>
<dbReference type="InterPro" id="IPR006531">
    <property type="entry name" value="Gp5/Vgr_OB"/>
</dbReference>
<dbReference type="Gene3D" id="2.30.110.50">
    <property type="match status" value="1"/>
</dbReference>
<dbReference type="NCBIfam" id="TIGR01646">
    <property type="entry name" value="vgr_GE"/>
    <property type="match status" value="1"/>
</dbReference>
<feature type="domain" description="Putative type VI secretion system Rhs element associated Vgr" evidence="4">
    <location>
        <begin position="498"/>
        <end position="598"/>
    </location>
</feature>
<dbReference type="Gene3D" id="3.55.50.10">
    <property type="entry name" value="Baseplate protein-like domains"/>
    <property type="match status" value="1"/>
</dbReference>
<dbReference type="SUPFAM" id="SSF69255">
    <property type="entry name" value="gp5 N-terminal domain-like"/>
    <property type="match status" value="1"/>
</dbReference>
<dbReference type="EMBL" id="AP023081">
    <property type="protein sequence ID" value="BCD85406.1"/>
    <property type="molecule type" value="Genomic_DNA"/>
</dbReference>
<dbReference type="Pfam" id="PF13296">
    <property type="entry name" value="T6SS_Vgr"/>
    <property type="match status" value="1"/>
</dbReference>
<organism evidence="5 6">
    <name type="scientific">Pseudomonas solani</name>
    <dbReference type="NCBI Taxonomy" id="2731552"/>
    <lineage>
        <taxon>Bacteria</taxon>
        <taxon>Pseudomonadati</taxon>
        <taxon>Pseudomonadota</taxon>
        <taxon>Gammaproteobacteria</taxon>
        <taxon>Pseudomonadales</taxon>
        <taxon>Pseudomonadaceae</taxon>
        <taxon>Pseudomonas</taxon>
    </lineage>
</organism>
<reference evidence="5" key="1">
    <citation type="submission" date="2020-05" db="EMBL/GenBank/DDBJ databases">
        <title>Complete genome sequence of Pseudomonas sp. Sm006.</title>
        <authorList>
            <person name="Takeuchi K."/>
            <person name="Someya N."/>
        </authorList>
    </citation>
    <scope>NUCLEOTIDE SEQUENCE</scope>
    <source>
        <strain evidence="5">Sm006</strain>
    </source>
</reference>
<dbReference type="NCBIfam" id="TIGR03361">
    <property type="entry name" value="VI_Rhs_Vgr"/>
    <property type="match status" value="1"/>
</dbReference>
<dbReference type="RefSeq" id="WP_265170072.1">
    <property type="nucleotide sequence ID" value="NZ_AP023081.1"/>
</dbReference>
<dbReference type="InterPro" id="IPR006533">
    <property type="entry name" value="T6SS_Vgr_RhsGE"/>
</dbReference>
<dbReference type="Gene3D" id="4.10.220.110">
    <property type="match status" value="1"/>
</dbReference>
<name>A0ABM7L740_9PSED</name>
<comment type="similarity">
    <text evidence="1">Belongs to the VgrG protein family.</text>
</comment>
<gene>
    <name evidence="5" type="ORF">PSm6_18130</name>
</gene>
<sequence length="919" mass="102299">MLAELRHFFDHSRHRLQVGELDVGLDVLAFVGDETLSQPFTYQVEFTSSQRDLPSRRIVGQPASFSLFAPPAPVPFAGLGVPPAQPLRTLHGVVTGFRRISGSNDEARYEITLQPRLTLLGRGRQYRIYQHLSVPEIVEQILRSDRHRWAGQDFFFDLRRDYPKREQVMQYDESDLAFIQRLLAEVGIWYRFTADERLGIDVVEFHDDQRNYRFGVQLPYRPPSGTVSSGQDAVWDLQTSHGVVERNLRIRAYTPRDATAYLDGDLDQTRGDPTTYGEAYHYGEPYIELDDPHAQDEDLQSESGYFYARLAHERYLNDQTRLDGRTSSATLAPGQVLKIEGGAPEAFTPGAVITRLVTVAARDRSFEARFEAIPYSESVCFRPPLLPRPVIAGTIPARVTSAQADDLYSHIDLEGRYKVNFLFDQDTWPAGQESMWLRLARAYAGDTHGLHLPLIQGTEVGIAFERGDPDRGFIAFALHDSRHPDLVTLKNYKRNVLRTPSNNKLRLDDTRGQEHIKLSTEHSGKSQLNLGHLVDGQRQKRGEGFELRTDGRGALRSGKGMFISADEQPRAQGQVLAMGEAMARLHEAGEQMGALSGDAQSAKADPADVQAQLDLIRQDLEQIKSAVLLLSAPKGIALSSGHHLQLAAERNLIANAGRDAALSVMRRLFIGVGEGVSLFVRKLGLKLIANQGAVQIQAQNDRLELLARQGLEITSTEDEIRITAKKRIVLNAGGSYISVDACSIEAGTQGDHLIKAAHFDYQGAASRPLAMPLPPQRMAPPTSPTHSRSFNILLQDVPGEEGWALASTPWAIHRGNAAEPLMQGESDAQGKVLLDDEQQSQLIELYRSSDLWLSYPGQRVRLRLHTEHDDWDSEAHALAALDYQAQQPAAQSRHPLEGQRAQLDCQPTGSLYGFLQGKE</sequence>
<evidence type="ECO:0000259" key="4">
    <source>
        <dbReference type="Pfam" id="PF13296"/>
    </source>
</evidence>
<evidence type="ECO:0000313" key="5">
    <source>
        <dbReference type="EMBL" id="BCD85406.1"/>
    </source>
</evidence>
<keyword evidence="6" id="KW-1185">Reference proteome</keyword>
<feature type="domain" description="DUF2345" evidence="3">
    <location>
        <begin position="618"/>
        <end position="765"/>
    </location>
</feature>
<dbReference type="Pfam" id="PF05954">
    <property type="entry name" value="Phage_GPD"/>
    <property type="match status" value="1"/>
</dbReference>
<evidence type="ECO:0000259" key="2">
    <source>
        <dbReference type="Pfam" id="PF04717"/>
    </source>
</evidence>
<evidence type="ECO:0000256" key="1">
    <source>
        <dbReference type="ARBA" id="ARBA00005558"/>
    </source>
</evidence>
<dbReference type="Pfam" id="PF10106">
    <property type="entry name" value="DUF2345"/>
    <property type="match status" value="1"/>
</dbReference>
<evidence type="ECO:0000313" key="6">
    <source>
        <dbReference type="Proteomes" id="UP001064896"/>
    </source>
</evidence>
<accession>A0ABM7L740</accession>
<dbReference type="InterPro" id="IPR028244">
    <property type="entry name" value="T6SS_Rhs_Vgr_dom"/>
</dbReference>
<protein>
    <submittedName>
        <fullName evidence="5">Type IV secretion protein Rhs</fullName>
    </submittedName>
</protein>
<dbReference type="InterPro" id="IPR017847">
    <property type="entry name" value="T6SS_RhsGE_Vgr_subset"/>
</dbReference>
<evidence type="ECO:0000259" key="3">
    <source>
        <dbReference type="Pfam" id="PF10106"/>
    </source>
</evidence>
<dbReference type="InterPro" id="IPR018769">
    <property type="entry name" value="VgrG2_DUF2345"/>
</dbReference>
<dbReference type="Gene3D" id="2.40.50.230">
    <property type="entry name" value="Gp5 N-terminal domain"/>
    <property type="match status" value="1"/>
</dbReference>
<feature type="domain" description="Gp5/Type VI secretion system Vgr protein OB-fold" evidence="2">
    <location>
        <begin position="426"/>
        <end position="479"/>
    </location>
</feature>
<dbReference type="Proteomes" id="UP001064896">
    <property type="component" value="Chromosome"/>
</dbReference>
<dbReference type="InterPro" id="IPR037026">
    <property type="entry name" value="Vgr_OB-fold_dom_sf"/>
</dbReference>
<dbReference type="Pfam" id="PF04717">
    <property type="entry name" value="Phage_base_V"/>
    <property type="match status" value="1"/>
</dbReference>
<dbReference type="SUPFAM" id="SSF69279">
    <property type="entry name" value="Phage tail proteins"/>
    <property type="match status" value="2"/>
</dbReference>